<dbReference type="Proteomes" id="UP000054623">
    <property type="component" value="Unassembled WGS sequence"/>
</dbReference>
<dbReference type="AlphaFoldDB" id="A0A0W1JLW5"/>
<dbReference type="OrthoDB" id="1795301at2"/>
<sequence length="220" mass="25170">MNSSATPYKNLPWAENASKIYKYGRVIVGMGAGHEPRLDFYNSTSSNLPAYLIYVVFKITLGQGWVEELEKIHRQRPGLWKTEVCLNQERGEEYRLYTIKQDKPVCSSRISIADSRIHSFSIWAEDAAPLLKKVIENYPPVFLPKLKNYRYTYFFPGYLPFYGLDKASTNLEETMSRQREETRKITADENSLPTGACRAGDSSGLLETIEALKCLEVFMA</sequence>
<evidence type="ECO:0000313" key="1">
    <source>
        <dbReference type="EMBL" id="KTE92486.1"/>
    </source>
</evidence>
<evidence type="ECO:0000313" key="2">
    <source>
        <dbReference type="Proteomes" id="UP000054623"/>
    </source>
</evidence>
<gene>
    <name evidence="1" type="ORF">AT727_19240</name>
</gene>
<reference evidence="1 2" key="1">
    <citation type="submission" date="2015-12" db="EMBL/GenBank/DDBJ databases">
        <title>Draft Genome Sequence of Desulfitobacterium hafniense Strain DH, a Sulfate-reducing Bacterium Isolated from Paddy Soils.</title>
        <authorList>
            <person name="Bao P."/>
            <person name="Zhang X."/>
            <person name="Li G."/>
        </authorList>
    </citation>
    <scope>NUCLEOTIDE SEQUENCE [LARGE SCALE GENOMIC DNA]</scope>
    <source>
        <strain evidence="1 2">DH</strain>
    </source>
</reference>
<comment type="caution">
    <text evidence="1">The sequence shown here is derived from an EMBL/GenBank/DDBJ whole genome shotgun (WGS) entry which is preliminary data.</text>
</comment>
<proteinExistence type="predicted"/>
<dbReference type="RefSeq" id="WP_058490975.1">
    <property type="nucleotide sequence ID" value="NZ_LOCK01000014.1"/>
</dbReference>
<protein>
    <submittedName>
        <fullName evidence="1">Uncharacterized protein</fullName>
    </submittedName>
</protein>
<name>A0A0W1JLW5_DESHA</name>
<organism evidence="1 2">
    <name type="scientific">Desulfitobacterium hafniense</name>
    <name type="common">Desulfitobacterium frappieri</name>
    <dbReference type="NCBI Taxonomy" id="49338"/>
    <lineage>
        <taxon>Bacteria</taxon>
        <taxon>Bacillati</taxon>
        <taxon>Bacillota</taxon>
        <taxon>Clostridia</taxon>
        <taxon>Eubacteriales</taxon>
        <taxon>Desulfitobacteriaceae</taxon>
        <taxon>Desulfitobacterium</taxon>
    </lineage>
</organism>
<accession>A0A0W1JLW5</accession>
<dbReference type="EMBL" id="LOCK01000014">
    <property type="protein sequence ID" value="KTE92486.1"/>
    <property type="molecule type" value="Genomic_DNA"/>
</dbReference>